<organism evidence="1 2">
    <name type="scientific">Russula earlei</name>
    <dbReference type="NCBI Taxonomy" id="71964"/>
    <lineage>
        <taxon>Eukaryota</taxon>
        <taxon>Fungi</taxon>
        <taxon>Dikarya</taxon>
        <taxon>Basidiomycota</taxon>
        <taxon>Agaricomycotina</taxon>
        <taxon>Agaricomycetes</taxon>
        <taxon>Russulales</taxon>
        <taxon>Russulaceae</taxon>
        <taxon>Russula</taxon>
    </lineage>
</organism>
<protein>
    <submittedName>
        <fullName evidence="1">Uncharacterized protein</fullName>
    </submittedName>
</protein>
<proteinExistence type="predicted"/>
<dbReference type="EMBL" id="JAGFNK010000243">
    <property type="protein sequence ID" value="KAI9456009.1"/>
    <property type="molecule type" value="Genomic_DNA"/>
</dbReference>
<comment type="caution">
    <text evidence="1">The sequence shown here is derived from an EMBL/GenBank/DDBJ whole genome shotgun (WGS) entry which is preliminary data.</text>
</comment>
<reference evidence="1" key="1">
    <citation type="submission" date="2021-03" db="EMBL/GenBank/DDBJ databases">
        <title>Evolutionary priming and transition to the ectomycorrhizal habit in an iconic lineage of mushroom-forming fungi: is preadaptation a requirement?</title>
        <authorList>
            <consortium name="DOE Joint Genome Institute"/>
            <person name="Looney B.P."/>
            <person name="Miyauchi S."/>
            <person name="Morin E."/>
            <person name="Drula E."/>
            <person name="Courty P.E."/>
            <person name="Chicoki N."/>
            <person name="Fauchery L."/>
            <person name="Kohler A."/>
            <person name="Kuo A."/>
            <person name="LaButti K."/>
            <person name="Pangilinan J."/>
            <person name="Lipzen A."/>
            <person name="Riley R."/>
            <person name="Andreopoulos W."/>
            <person name="He G."/>
            <person name="Johnson J."/>
            <person name="Barry K.W."/>
            <person name="Grigoriev I.V."/>
            <person name="Nagy L."/>
            <person name="Hibbett D."/>
            <person name="Henrissat B."/>
            <person name="Matheny P.B."/>
            <person name="Labbe J."/>
            <person name="Martin A.F."/>
        </authorList>
    </citation>
    <scope>NUCLEOTIDE SEQUENCE</scope>
    <source>
        <strain evidence="1">BPL698</strain>
    </source>
</reference>
<dbReference type="Proteomes" id="UP001207468">
    <property type="component" value="Unassembled WGS sequence"/>
</dbReference>
<accession>A0ACC0U1S4</accession>
<keyword evidence="2" id="KW-1185">Reference proteome</keyword>
<gene>
    <name evidence="1" type="ORF">F5148DRAFT_1225176</name>
</gene>
<sequence>MITRDLLMSCFCMSCFWTLTPHSLARCLSRACHGCPTDQLPHLPLTLHTTTTTTTMSARPGPQQRYLAKDIFGSDSELSDAPDAEEESFPPRSRPTSAPPDGGEETTDDSADEYRQARIVPQKRRKQRRRERADDDGQAVRVGKALRKRRVRQRKEPTEEDLLNLPPEEAKKLRLDLEIDTILKTNKASRPKKRKKEDDLDQFADAEVSQLREDMLNAAELDEQANREKLPATLKLKLLPKVMGALRKSSLWQSIVDNNLLGGVRRWLEPLPDKSLPALNIQKDIFSILPTLDIDTAVLKESKLGRIVLFYTKCKRVTPNIMRTADALVSAWSRPIIKRSASYRDRSIPTANMSVGDGGAPHERLNVILARAREGERNRVRKNAVMIPQRELGSYTVAPRSNAGVLKNNLSVDMDIERRKRNAERLRSLTRKMGSQRF</sequence>
<evidence type="ECO:0000313" key="1">
    <source>
        <dbReference type="EMBL" id="KAI9456009.1"/>
    </source>
</evidence>
<evidence type="ECO:0000313" key="2">
    <source>
        <dbReference type="Proteomes" id="UP001207468"/>
    </source>
</evidence>
<name>A0ACC0U1S4_9AGAM</name>